<evidence type="ECO:0000313" key="11">
    <source>
        <dbReference type="Proteomes" id="UP000645257"/>
    </source>
</evidence>
<feature type="domain" description="Major facilitator superfamily (MFS) profile" evidence="9">
    <location>
        <begin position="13"/>
        <end position="396"/>
    </location>
</feature>
<feature type="transmembrane region" description="Helical" evidence="8">
    <location>
        <begin position="169"/>
        <end position="188"/>
    </location>
</feature>
<organism evidence="10 11">
    <name type="scientific">Paludibacterium paludis</name>
    <dbReference type="NCBI Taxonomy" id="1225769"/>
    <lineage>
        <taxon>Bacteria</taxon>
        <taxon>Pseudomonadati</taxon>
        <taxon>Pseudomonadota</taxon>
        <taxon>Betaproteobacteria</taxon>
        <taxon>Neisseriales</taxon>
        <taxon>Chromobacteriaceae</taxon>
        <taxon>Paludibacterium</taxon>
    </lineage>
</organism>
<feature type="transmembrane region" description="Helical" evidence="8">
    <location>
        <begin position="12"/>
        <end position="33"/>
    </location>
</feature>
<reference evidence="10" key="1">
    <citation type="journal article" date="2014" name="Int. J. Syst. Evol. Microbiol.">
        <title>Complete genome sequence of Corynebacterium casei LMG S-19264T (=DSM 44701T), isolated from a smear-ripened cheese.</title>
        <authorList>
            <consortium name="US DOE Joint Genome Institute (JGI-PGF)"/>
            <person name="Walter F."/>
            <person name="Albersmeier A."/>
            <person name="Kalinowski J."/>
            <person name="Ruckert C."/>
        </authorList>
    </citation>
    <scope>NUCLEOTIDE SEQUENCE</scope>
    <source>
        <strain evidence="10">KCTC 32182</strain>
    </source>
</reference>
<dbReference type="PANTHER" id="PTHR43271:SF1">
    <property type="entry name" value="INNER MEMBRANE TRANSPORT PROTEIN YNFM"/>
    <property type="match status" value="1"/>
</dbReference>
<dbReference type="GO" id="GO:0005886">
    <property type="term" value="C:plasma membrane"/>
    <property type="evidence" value="ECO:0007669"/>
    <property type="project" value="UniProtKB-SubCell"/>
</dbReference>
<evidence type="ECO:0000256" key="4">
    <source>
        <dbReference type="ARBA" id="ARBA00022475"/>
    </source>
</evidence>
<comment type="caution">
    <text evidence="10">The sequence shown here is derived from an EMBL/GenBank/DDBJ whole genome shotgun (WGS) entry which is preliminary data.</text>
</comment>
<keyword evidence="7 8" id="KW-0472">Membrane</keyword>
<keyword evidence="11" id="KW-1185">Reference proteome</keyword>
<dbReference type="InterPro" id="IPR011701">
    <property type="entry name" value="MFS"/>
</dbReference>
<feature type="transmembrane region" description="Helical" evidence="8">
    <location>
        <begin position="112"/>
        <end position="130"/>
    </location>
</feature>
<gene>
    <name evidence="10" type="ORF">GCM10011289_32270</name>
</gene>
<evidence type="ECO:0000313" key="10">
    <source>
        <dbReference type="EMBL" id="GGY26183.1"/>
    </source>
</evidence>
<dbReference type="InterPro" id="IPR036259">
    <property type="entry name" value="MFS_trans_sf"/>
</dbReference>
<evidence type="ECO:0000259" key="9">
    <source>
        <dbReference type="PROSITE" id="PS50850"/>
    </source>
</evidence>
<feature type="transmembrane region" description="Helical" evidence="8">
    <location>
        <begin position="255"/>
        <end position="274"/>
    </location>
</feature>
<feature type="transmembrane region" description="Helical" evidence="8">
    <location>
        <begin position="222"/>
        <end position="243"/>
    </location>
</feature>
<feature type="transmembrane region" description="Helical" evidence="8">
    <location>
        <begin position="345"/>
        <end position="364"/>
    </location>
</feature>
<feature type="transmembrane region" description="Helical" evidence="8">
    <location>
        <begin position="87"/>
        <end position="106"/>
    </location>
</feature>
<evidence type="ECO:0000256" key="7">
    <source>
        <dbReference type="ARBA" id="ARBA00023136"/>
    </source>
</evidence>
<proteinExistence type="inferred from homology"/>
<protein>
    <submittedName>
        <fullName evidence="10">MFS transporter</fullName>
    </submittedName>
</protein>
<dbReference type="Pfam" id="PF07690">
    <property type="entry name" value="MFS_1"/>
    <property type="match status" value="2"/>
</dbReference>
<dbReference type="InterPro" id="IPR005829">
    <property type="entry name" value="Sugar_transporter_CS"/>
</dbReference>
<dbReference type="GO" id="GO:0022857">
    <property type="term" value="F:transmembrane transporter activity"/>
    <property type="evidence" value="ECO:0007669"/>
    <property type="project" value="InterPro"/>
</dbReference>
<dbReference type="PROSITE" id="PS00216">
    <property type="entry name" value="SUGAR_TRANSPORT_1"/>
    <property type="match status" value="1"/>
</dbReference>
<dbReference type="Proteomes" id="UP000645257">
    <property type="component" value="Unassembled WGS sequence"/>
</dbReference>
<evidence type="ECO:0000256" key="3">
    <source>
        <dbReference type="ARBA" id="ARBA00022448"/>
    </source>
</evidence>
<reference evidence="10" key="2">
    <citation type="submission" date="2020-09" db="EMBL/GenBank/DDBJ databases">
        <authorList>
            <person name="Sun Q."/>
            <person name="Kim S."/>
        </authorList>
    </citation>
    <scope>NUCLEOTIDE SEQUENCE</scope>
    <source>
        <strain evidence="10">KCTC 32182</strain>
    </source>
</reference>
<dbReference type="PANTHER" id="PTHR43271">
    <property type="entry name" value="BLL2771 PROTEIN"/>
    <property type="match status" value="1"/>
</dbReference>
<dbReference type="EMBL" id="BMYX01000022">
    <property type="protein sequence ID" value="GGY26183.1"/>
    <property type="molecule type" value="Genomic_DNA"/>
</dbReference>
<keyword evidence="4" id="KW-1003">Cell membrane</keyword>
<dbReference type="AlphaFoldDB" id="A0A918P5J1"/>
<dbReference type="InterPro" id="IPR020846">
    <property type="entry name" value="MFS_dom"/>
</dbReference>
<sequence length="402" mass="41908">MSPSSRLEFGSPAYRRTALAMFFGGFATFAMLYGPQPLMPMLSRVFGLSAAAASTVLSGATGSMALMLLPASLLADRIGRKPVMNTALFLSAGLTLLAALAPGFAALVAVRVLFGIVLSGIPAVGMAYLSEEVAPGALGKAMGLYIAGNALGGMSGRFLGALAADALGWRAAMLLLGLVGLAAAFTFWKSLPPSRHFQPARADWRAIGRAAGRHFSDAGLPFLFACAFLLMGAFVSLYNYLGYRLESAPFSLRPGLVGLMFSLYLLGMFSSAWAGGLSDRFGRRNVLWLMIVLMGSGLALTLADTLWLIAPGVGLFTFGFFAAHSVASSWVGLRARDARALASAWYLAAYYLGSSLVGSVSGFAWGHGAWPGVALLLAGLLAVCLAISLKLRGLPPLSQPSG</sequence>
<feature type="transmembrane region" description="Helical" evidence="8">
    <location>
        <begin position="45"/>
        <end position="75"/>
    </location>
</feature>
<keyword evidence="5 8" id="KW-0812">Transmembrane</keyword>
<comment type="subcellular location">
    <subcellularLocation>
        <location evidence="1">Cell membrane</location>
        <topology evidence="1">Multi-pass membrane protein</topology>
    </subcellularLocation>
</comment>
<evidence type="ECO:0000256" key="5">
    <source>
        <dbReference type="ARBA" id="ARBA00022692"/>
    </source>
</evidence>
<evidence type="ECO:0000256" key="8">
    <source>
        <dbReference type="SAM" id="Phobius"/>
    </source>
</evidence>
<dbReference type="Gene3D" id="1.20.1250.20">
    <property type="entry name" value="MFS general substrate transporter like domains"/>
    <property type="match status" value="1"/>
</dbReference>
<name>A0A918P5J1_9NEIS</name>
<keyword evidence="6 8" id="KW-1133">Transmembrane helix</keyword>
<feature type="transmembrane region" description="Helical" evidence="8">
    <location>
        <begin position="315"/>
        <end position="333"/>
    </location>
</feature>
<dbReference type="CDD" id="cd17324">
    <property type="entry name" value="MFS_NepI_like"/>
    <property type="match status" value="1"/>
</dbReference>
<dbReference type="PROSITE" id="PS50850">
    <property type="entry name" value="MFS"/>
    <property type="match status" value="1"/>
</dbReference>
<evidence type="ECO:0000256" key="1">
    <source>
        <dbReference type="ARBA" id="ARBA00004651"/>
    </source>
</evidence>
<evidence type="ECO:0000256" key="2">
    <source>
        <dbReference type="ARBA" id="ARBA00008335"/>
    </source>
</evidence>
<accession>A0A918P5J1</accession>
<dbReference type="SUPFAM" id="SSF103473">
    <property type="entry name" value="MFS general substrate transporter"/>
    <property type="match status" value="1"/>
</dbReference>
<comment type="similarity">
    <text evidence="2">Belongs to the major facilitator superfamily.</text>
</comment>
<evidence type="ECO:0000256" key="6">
    <source>
        <dbReference type="ARBA" id="ARBA00022989"/>
    </source>
</evidence>
<feature type="transmembrane region" description="Helical" evidence="8">
    <location>
        <begin position="370"/>
        <end position="389"/>
    </location>
</feature>
<keyword evidence="3" id="KW-0813">Transport</keyword>
<feature type="transmembrane region" description="Helical" evidence="8">
    <location>
        <begin position="286"/>
        <end position="309"/>
    </location>
</feature>